<dbReference type="InterPro" id="IPR029058">
    <property type="entry name" value="AB_hydrolase_fold"/>
</dbReference>
<dbReference type="Proteomes" id="UP000004836">
    <property type="component" value="Unassembled WGS sequence"/>
</dbReference>
<accession>J9DGX6</accession>
<evidence type="ECO:0000313" key="5">
    <source>
        <dbReference type="Proteomes" id="UP000004836"/>
    </source>
</evidence>
<dbReference type="eggNOG" id="COG0657">
    <property type="taxonomic scope" value="Bacteria"/>
</dbReference>
<dbReference type="EMBL" id="ALYF01000003">
    <property type="protein sequence ID" value="EJW21126.1"/>
    <property type="molecule type" value="Genomic_DNA"/>
</dbReference>
<feature type="domain" description="Alpha/beta hydrolase fold-3" evidence="3">
    <location>
        <begin position="113"/>
        <end position="320"/>
    </location>
</feature>
<organism evidence="4 5">
    <name type="scientific">alpha proteobacterium IMCC14465</name>
    <dbReference type="NCBI Taxonomy" id="1220535"/>
    <lineage>
        <taxon>Bacteria</taxon>
        <taxon>Pseudomonadati</taxon>
        <taxon>Pseudomonadota</taxon>
        <taxon>Alphaproteobacteria</taxon>
        <taxon>PS1 clade</taxon>
    </lineage>
</organism>
<sequence>MQRSQVSAETHQPKVSNKSESTGGKMTSTKHLIDDITSILEHLPDLMSKPITADNYQEKRVAYSVIAAEMAKEHPPIEGIETRELTAKNAQDGFEVPLFLHFPTDATAPLPCLLWIHGGGYIIGSAESDGYMAKQIALTLNCAVAVVDYRLAPEYSYPAPLQDCYAALNLIMSDAESLMIDKNKVAILGVSAGGGLAAGLSLLNRDEAGHNLCGQVLVYPMLDDTNVAPPSNPDDDFFIWQRASNLFGWQSYLGGLFGQPDLQIYAAAARAADLSGLPKSLVLVGDLDLFAGEDILYAGNLIKAGVPTDLHVYSGVCHGFDGIAPTSAPAQRCKQEIEIFLTDIFG</sequence>
<dbReference type="PANTHER" id="PTHR48081:SF8">
    <property type="entry name" value="ALPHA_BETA HYDROLASE FOLD-3 DOMAIN-CONTAINING PROTEIN-RELATED"/>
    <property type="match status" value="1"/>
</dbReference>
<evidence type="ECO:0000259" key="3">
    <source>
        <dbReference type="Pfam" id="PF07859"/>
    </source>
</evidence>
<evidence type="ECO:0000256" key="1">
    <source>
        <dbReference type="ARBA" id="ARBA00022801"/>
    </source>
</evidence>
<protein>
    <recommendedName>
        <fullName evidence="3">Alpha/beta hydrolase fold-3 domain-containing protein</fullName>
    </recommendedName>
</protein>
<evidence type="ECO:0000256" key="2">
    <source>
        <dbReference type="SAM" id="MobiDB-lite"/>
    </source>
</evidence>
<gene>
    <name evidence="4" type="ORF">IMCC14465_09220</name>
</gene>
<dbReference type="Pfam" id="PF07859">
    <property type="entry name" value="Abhydrolase_3"/>
    <property type="match status" value="1"/>
</dbReference>
<dbReference type="Gene3D" id="3.40.50.1820">
    <property type="entry name" value="alpha/beta hydrolase"/>
    <property type="match status" value="1"/>
</dbReference>
<reference evidence="4 5" key="1">
    <citation type="journal article" date="2012" name="J. Bacteriol.">
        <title>Genome Sequence of Strain IMCC14465, Isolated from the East Sea, Belonging to the PS1 Clade of Alphaproteobacteria.</title>
        <authorList>
            <person name="Yang S.J."/>
            <person name="Kang I."/>
            <person name="Cho J.C."/>
        </authorList>
    </citation>
    <scope>NUCLEOTIDE SEQUENCE [LARGE SCALE GENOMIC DNA]</scope>
    <source>
        <strain evidence="4 5">IMCC14465</strain>
    </source>
</reference>
<dbReference type="PANTHER" id="PTHR48081">
    <property type="entry name" value="AB HYDROLASE SUPERFAMILY PROTEIN C4A8.06C"/>
    <property type="match status" value="1"/>
</dbReference>
<dbReference type="AlphaFoldDB" id="J9DGX6"/>
<evidence type="ECO:0000313" key="4">
    <source>
        <dbReference type="EMBL" id="EJW21126.1"/>
    </source>
</evidence>
<feature type="region of interest" description="Disordered" evidence="2">
    <location>
        <begin position="1"/>
        <end position="28"/>
    </location>
</feature>
<proteinExistence type="predicted"/>
<dbReference type="OrthoDB" id="9806180at2"/>
<dbReference type="GO" id="GO:0016787">
    <property type="term" value="F:hydrolase activity"/>
    <property type="evidence" value="ECO:0007669"/>
    <property type="project" value="UniProtKB-KW"/>
</dbReference>
<dbReference type="STRING" id="1220535.IMCC14465_09220"/>
<name>J9DGX6_9PROT</name>
<comment type="caution">
    <text evidence="4">The sequence shown here is derived from an EMBL/GenBank/DDBJ whole genome shotgun (WGS) entry which is preliminary data.</text>
</comment>
<keyword evidence="5" id="KW-1185">Reference proteome</keyword>
<keyword evidence="1" id="KW-0378">Hydrolase</keyword>
<dbReference type="InterPro" id="IPR013094">
    <property type="entry name" value="AB_hydrolase_3"/>
</dbReference>
<dbReference type="SUPFAM" id="SSF53474">
    <property type="entry name" value="alpha/beta-Hydrolases"/>
    <property type="match status" value="1"/>
</dbReference>
<dbReference type="InterPro" id="IPR050300">
    <property type="entry name" value="GDXG_lipolytic_enzyme"/>
</dbReference>